<dbReference type="KEGG" id="cmb:CSW64_04945"/>
<feature type="domain" description="Beta-lactamase-related" evidence="1">
    <location>
        <begin position="83"/>
        <end position="375"/>
    </location>
</feature>
<dbReference type="Gene3D" id="3.40.710.10">
    <property type="entry name" value="DD-peptidase/beta-lactamase superfamily"/>
    <property type="match status" value="1"/>
</dbReference>
<dbReference type="Proteomes" id="UP000228945">
    <property type="component" value="Chromosome"/>
</dbReference>
<dbReference type="OrthoDB" id="9814204at2"/>
<evidence type="ECO:0000259" key="1">
    <source>
        <dbReference type="Pfam" id="PF00144"/>
    </source>
</evidence>
<evidence type="ECO:0000313" key="3">
    <source>
        <dbReference type="Proteomes" id="UP000228945"/>
    </source>
</evidence>
<dbReference type="RefSeq" id="WP_099621060.1">
    <property type="nucleotide sequence ID" value="NZ_CP024201.1"/>
</dbReference>
<keyword evidence="3" id="KW-1185">Reference proteome</keyword>
<dbReference type="AlphaFoldDB" id="A0A2D2AUZ7"/>
<dbReference type="Pfam" id="PF00144">
    <property type="entry name" value="Beta-lactamase"/>
    <property type="match status" value="1"/>
</dbReference>
<dbReference type="GO" id="GO:0016787">
    <property type="term" value="F:hydrolase activity"/>
    <property type="evidence" value="ECO:0007669"/>
    <property type="project" value="UniProtKB-KW"/>
</dbReference>
<sequence length="392" mass="42081">MSADQASIGADPAAASLANWRSSPWSRWAFRNIPRILPVGEIAAGAPRALVETPSAFEGFRLDRPDGTTLDLEGFLTATATDGMVVLRDGRILFEIYRNGLDPETPHIVMSATKSLSGLVAGALAGAGRLDVEAPVSDYVPEVAFSGWQDATVRDLLDMRTGVILDPEGQRAYQAAANWDPYAPDEAGANLHDFLTTLPPAAGPHGGPFRYTSPNTDLLGWVMERAGGRPFVELASDLLWRPAGAERSALITLDRAGAPRCTGGLCATVRDFARVGWLVVDGGVRDGAQVFPAGWIEDLLTAGDRQAWADGEWGEAFRHVSREMSYRAGWYVTHDRPGSMFAMGIHGQNLFVDRESRVVVAKVSSQNSPIDAKAIALAHAALPLLRDLALRA</sequence>
<dbReference type="SUPFAM" id="SSF56601">
    <property type="entry name" value="beta-lactamase/transpeptidase-like"/>
    <property type="match status" value="1"/>
</dbReference>
<accession>A0A2D2AUZ7</accession>
<dbReference type="PANTHER" id="PTHR43283:SF7">
    <property type="entry name" value="BETA-LACTAMASE-RELATED DOMAIN-CONTAINING PROTEIN"/>
    <property type="match status" value="1"/>
</dbReference>
<proteinExistence type="predicted"/>
<organism evidence="2 3">
    <name type="scientific">Caulobacter mirabilis</name>
    <dbReference type="NCBI Taxonomy" id="69666"/>
    <lineage>
        <taxon>Bacteria</taxon>
        <taxon>Pseudomonadati</taxon>
        <taxon>Pseudomonadota</taxon>
        <taxon>Alphaproteobacteria</taxon>
        <taxon>Caulobacterales</taxon>
        <taxon>Caulobacteraceae</taxon>
        <taxon>Caulobacter</taxon>
    </lineage>
</organism>
<dbReference type="PANTHER" id="PTHR43283">
    <property type="entry name" value="BETA-LACTAMASE-RELATED"/>
    <property type="match status" value="1"/>
</dbReference>
<reference evidence="2 3" key="1">
    <citation type="submission" date="2017-10" db="EMBL/GenBank/DDBJ databases">
        <title>Genome sequence of Caulobacter mirabilis FWC38.</title>
        <authorList>
            <person name="Fiebig A."/>
            <person name="Crosson S."/>
        </authorList>
    </citation>
    <scope>NUCLEOTIDE SEQUENCE [LARGE SCALE GENOMIC DNA]</scope>
    <source>
        <strain evidence="2 3">FWC 38</strain>
    </source>
</reference>
<protein>
    <submittedName>
        <fullName evidence="2">6-aminohexanoate hydrolase</fullName>
    </submittedName>
</protein>
<gene>
    <name evidence="2" type="ORF">CSW64_04945</name>
</gene>
<dbReference type="InterPro" id="IPR050789">
    <property type="entry name" value="Diverse_Enzym_Activities"/>
</dbReference>
<keyword evidence="2" id="KW-0378">Hydrolase</keyword>
<name>A0A2D2AUZ7_9CAUL</name>
<dbReference type="InterPro" id="IPR012338">
    <property type="entry name" value="Beta-lactam/transpept-like"/>
</dbReference>
<dbReference type="EMBL" id="CP024201">
    <property type="protein sequence ID" value="ATQ41803.1"/>
    <property type="molecule type" value="Genomic_DNA"/>
</dbReference>
<evidence type="ECO:0000313" key="2">
    <source>
        <dbReference type="EMBL" id="ATQ41803.1"/>
    </source>
</evidence>
<dbReference type="InterPro" id="IPR001466">
    <property type="entry name" value="Beta-lactam-related"/>
</dbReference>